<evidence type="ECO:0000313" key="4">
    <source>
        <dbReference type="Proteomes" id="UP000482209"/>
    </source>
</evidence>
<feature type="domain" description="YcxB-like C-terminal" evidence="2">
    <location>
        <begin position="110"/>
        <end position="163"/>
    </location>
</feature>
<evidence type="ECO:0000313" key="3">
    <source>
        <dbReference type="EMBL" id="MSS64803.1"/>
    </source>
</evidence>
<dbReference type="AlphaFoldDB" id="A0A6L5Y3S4"/>
<gene>
    <name evidence="3" type="ORF">FYJ58_13150</name>
</gene>
<evidence type="ECO:0000259" key="2">
    <source>
        <dbReference type="Pfam" id="PF14317"/>
    </source>
</evidence>
<sequence>MNQQYQINTTMEREDYRNFLYLITFRKNPSVLLAILLMSFILSFFVSFFTNGFQIKNFLIITFFMFLVTISTLCLRLESKVKKKYSISNQQNLKKEQTITLFSDSIEATNRNSDGTTIISYNDFYEIWETRNYLFFYFSKDLCSLIRKQDIDKTQANEIIYFLKSKLGNKFK</sequence>
<organism evidence="3 4">
    <name type="scientific">Velocimicrobium porci</name>
    <dbReference type="NCBI Taxonomy" id="2606634"/>
    <lineage>
        <taxon>Bacteria</taxon>
        <taxon>Bacillati</taxon>
        <taxon>Bacillota</taxon>
        <taxon>Clostridia</taxon>
        <taxon>Lachnospirales</taxon>
        <taxon>Lachnospiraceae</taxon>
        <taxon>Velocimicrobium</taxon>
    </lineage>
</organism>
<dbReference type="EMBL" id="VUMT01000030">
    <property type="protein sequence ID" value="MSS64803.1"/>
    <property type="molecule type" value="Genomic_DNA"/>
</dbReference>
<keyword evidence="1" id="KW-0472">Membrane</keyword>
<accession>A0A6L5Y3S4</accession>
<keyword evidence="4" id="KW-1185">Reference proteome</keyword>
<keyword evidence="1" id="KW-1133">Transmembrane helix</keyword>
<feature type="transmembrane region" description="Helical" evidence="1">
    <location>
        <begin position="31"/>
        <end position="49"/>
    </location>
</feature>
<dbReference type="Proteomes" id="UP000482209">
    <property type="component" value="Unassembled WGS sequence"/>
</dbReference>
<reference evidence="3 4" key="1">
    <citation type="submission" date="2019-08" db="EMBL/GenBank/DDBJ databases">
        <title>In-depth cultivation of the pig gut microbiome towards novel bacterial diversity and tailored functional studies.</title>
        <authorList>
            <person name="Wylensek D."/>
            <person name="Hitch T.C.A."/>
            <person name="Clavel T."/>
        </authorList>
    </citation>
    <scope>NUCLEOTIDE SEQUENCE [LARGE SCALE GENOMIC DNA]</scope>
    <source>
        <strain evidence="3 4">WCA-693-APC-MOT-I</strain>
    </source>
</reference>
<dbReference type="Pfam" id="PF14317">
    <property type="entry name" value="YcxB"/>
    <property type="match status" value="1"/>
</dbReference>
<feature type="transmembrane region" description="Helical" evidence="1">
    <location>
        <begin position="55"/>
        <end position="75"/>
    </location>
</feature>
<comment type="caution">
    <text evidence="3">The sequence shown here is derived from an EMBL/GenBank/DDBJ whole genome shotgun (WGS) entry which is preliminary data.</text>
</comment>
<dbReference type="RefSeq" id="WP_154520188.1">
    <property type="nucleotide sequence ID" value="NZ_VUMT01000030.1"/>
</dbReference>
<proteinExistence type="predicted"/>
<evidence type="ECO:0000256" key="1">
    <source>
        <dbReference type="SAM" id="Phobius"/>
    </source>
</evidence>
<protein>
    <submittedName>
        <fullName evidence="3">YcxB family protein</fullName>
    </submittedName>
</protein>
<name>A0A6L5Y3S4_9FIRM</name>
<dbReference type="InterPro" id="IPR025588">
    <property type="entry name" value="YcxB-like_C"/>
</dbReference>
<keyword evidence="1" id="KW-0812">Transmembrane</keyword>